<dbReference type="InterPro" id="IPR036388">
    <property type="entry name" value="WH-like_DNA-bd_sf"/>
</dbReference>
<dbReference type="InterPro" id="IPR011991">
    <property type="entry name" value="ArsR-like_HTH"/>
</dbReference>
<dbReference type="Gene3D" id="1.10.10.10">
    <property type="entry name" value="Winged helix-like DNA-binding domain superfamily/Winged helix DNA-binding domain"/>
    <property type="match status" value="1"/>
</dbReference>
<evidence type="ECO:0000259" key="2">
    <source>
        <dbReference type="Pfam" id="PF03551"/>
    </source>
</evidence>
<dbReference type="Pfam" id="PF03551">
    <property type="entry name" value="PadR"/>
    <property type="match status" value="1"/>
</dbReference>
<gene>
    <name evidence="3" type="ORF">KCH_23470</name>
</gene>
<dbReference type="SUPFAM" id="SSF46785">
    <property type="entry name" value="Winged helix' DNA-binding domain"/>
    <property type="match status" value="1"/>
</dbReference>
<evidence type="ECO:0000313" key="4">
    <source>
        <dbReference type="Proteomes" id="UP000027178"/>
    </source>
</evidence>
<dbReference type="eggNOG" id="COG1695">
    <property type="taxonomic scope" value="Bacteria"/>
</dbReference>
<dbReference type="PANTHER" id="PTHR43252">
    <property type="entry name" value="TRANSCRIPTIONAL REGULATOR YQJI"/>
    <property type="match status" value="1"/>
</dbReference>
<feature type="region of interest" description="Disordered" evidence="1">
    <location>
        <begin position="52"/>
        <end position="92"/>
    </location>
</feature>
<name>A0A066Z6H9_9ACTN</name>
<sequence length="275" mass="28619">MAGGGGAGAFRGCVGSGAGRAGIGKGLSFDSYRYIVELSRCFDDRSVRQPWEAGVPSCGTTSDSAERAGGAGPRGRASGTGRRGRGVRGAGGVRAVRRAGAADAAVRAGVRAARPGLRGHGGHGGRRGGRARRGDVRASLLALLRERPMHGYEMITEIGERTGGVWRPSPGSVYPTLQLLEEEGLVSATEQAGKKLFELTEQGRAEAEQGSGSPWDEAGRRGDWEAVQEVGAALAAVDHAVRQVMMTGTEEQRAKGLAVLAEAKKKLYLILAEEA</sequence>
<reference evidence="3 4" key="1">
    <citation type="submission" date="2014-05" db="EMBL/GenBank/DDBJ databases">
        <title>Draft Genome Sequence of Kitasatospora cheerisanensis KCTC 2395.</title>
        <authorList>
            <person name="Nam D.H."/>
        </authorList>
    </citation>
    <scope>NUCLEOTIDE SEQUENCE [LARGE SCALE GENOMIC DNA]</scope>
    <source>
        <strain evidence="3 4">KCTC 2395</strain>
    </source>
</reference>
<keyword evidence="4" id="KW-1185">Reference proteome</keyword>
<dbReference type="HOGENOM" id="CLU_063440_1_2_11"/>
<dbReference type="EMBL" id="JNBY01000074">
    <property type="protein sequence ID" value="KDN85946.1"/>
    <property type="molecule type" value="Genomic_DNA"/>
</dbReference>
<accession>A0A066Z6H9</accession>
<organism evidence="3 4">
    <name type="scientific">Kitasatospora cheerisanensis KCTC 2395</name>
    <dbReference type="NCBI Taxonomy" id="1348663"/>
    <lineage>
        <taxon>Bacteria</taxon>
        <taxon>Bacillati</taxon>
        <taxon>Actinomycetota</taxon>
        <taxon>Actinomycetes</taxon>
        <taxon>Kitasatosporales</taxon>
        <taxon>Streptomycetaceae</taxon>
        <taxon>Kitasatospora</taxon>
    </lineage>
</organism>
<dbReference type="PANTHER" id="PTHR43252:SF2">
    <property type="entry name" value="TRANSCRIPTION REGULATOR, PADR-LIKE FAMILY"/>
    <property type="match status" value="1"/>
</dbReference>
<dbReference type="PATRIC" id="fig|1348663.4.peg.2278"/>
<dbReference type="InterPro" id="IPR036390">
    <property type="entry name" value="WH_DNA-bd_sf"/>
</dbReference>
<dbReference type="CDD" id="cd00090">
    <property type="entry name" value="HTH_ARSR"/>
    <property type="match status" value="1"/>
</dbReference>
<evidence type="ECO:0000256" key="1">
    <source>
        <dbReference type="SAM" id="MobiDB-lite"/>
    </source>
</evidence>
<evidence type="ECO:0000313" key="3">
    <source>
        <dbReference type="EMBL" id="KDN85946.1"/>
    </source>
</evidence>
<dbReference type="InterPro" id="IPR005149">
    <property type="entry name" value="Tscrpt_reg_PadR_N"/>
</dbReference>
<comment type="caution">
    <text evidence="3">The sequence shown here is derived from an EMBL/GenBank/DDBJ whole genome shotgun (WGS) entry which is preliminary data.</text>
</comment>
<dbReference type="Proteomes" id="UP000027178">
    <property type="component" value="Unassembled WGS sequence"/>
</dbReference>
<dbReference type="AlphaFoldDB" id="A0A066Z6H9"/>
<feature type="domain" description="Transcription regulator PadR N-terminal" evidence="2">
    <location>
        <begin position="140"/>
        <end position="208"/>
    </location>
</feature>
<protein>
    <recommendedName>
        <fullName evidence="2">Transcription regulator PadR N-terminal domain-containing protein</fullName>
    </recommendedName>
</protein>
<proteinExistence type="predicted"/>